<dbReference type="InterPro" id="IPR052895">
    <property type="entry name" value="HetReg/Transcr_Mod"/>
</dbReference>
<feature type="domain" description="Heterokaryon incompatibility" evidence="1">
    <location>
        <begin position="46"/>
        <end position="194"/>
    </location>
</feature>
<dbReference type="EMBL" id="JAAGWQ010000044">
    <property type="protein sequence ID" value="KAF5674970.1"/>
    <property type="molecule type" value="Genomic_DNA"/>
</dbReference>
<dbReference type="Pfam" id="PF06985">
    <property type="entry name" value="HET"/>
    <property type="match status" value="1"/>
</dbReference>
<dbReference type="OrthoDB" id="3553147at2759"/>
<proteinExistence type="predicted"/>
<dbReference type="AlphaFoldDB" id="A0A8H5TT17"/>
<gene>
    <name evidence="2" type="ORF">FHETE_2721</name>
</gene>
<dbReference type="Pfam" id="PF26639">
    <property type="entry name" value="Het-6_barrel"/>
    <property type="match status" value="1"/>
</dbReference>
<reference evidence="2 3" key="1">
    <citation type="submission" date="2020-05" db="EMBL/GenBank/DDBJ databases">
        <title>Identification and distribution of gene clusters putatively required for synthesis of sphingolipid metabolism inhibitors in phylogenetically diverse species of the filamentous fungus Fusarium.</title>
        <authorList>
            <person name="Kim H.-S."/>
            <person name="Busman M."/>
            <person name="Brown D.W."/>
            <person name="Divon H."/>
            <person name="Uhlig S."/>
            <person name="Proctor R.H."/>
        </authorList>
    </citation>
    <scope>NUCLEOTIDE SEQUENCE [LARGE SCALE GENOMIC DNA]</scope>
    <source>
        <strain evidence="2 3">NRRL 20693</strain>
    </source>
</reference>
<accession>A0A8H5TT17</accession>
<protein>
    <submittedName>
        <fullName evidence="2">Heterokaryon incompatibility protein</fullName>
    </submittedName>
</protein>
<keyword evidence="3" id="KW-1185">Reference proteome</keyword>
<name>A0A8H5TT17_FUSHE</name>
<evidence type="ECO:0000313" key="2">
    <source>
        <dbReference type="EMBL" id="KAF5674970.1"/>
    </source>
</evidence>
<dbReference type="PANTHER" id="PTHR24148">
    <property type="entry name" value="ANKYRIN REPEAT DOMAIN-CONTAINING PROTEIN 39 HOMOLOG-RELATED"/>
    <property type="match status" value="1"/>
</dbReference>
<dbReference type="PANTHER" id="PTHR24148:SF77">
    <property type="entry name" value="HETEROKARYON INCOMPATIBILITY DOMAIN-CONTAINING PROTEIN"/>
    <property type="match status" value="1"/>
</dbReference>
<evidence type="ECO:0000259" key="1">
    <source>
        <dbReference type="Pfam" id="PF06985"/>
    </source>
</evidence>
<sequence length="605" mass="68047">MSTDESFIYRNLKEGQIRLLILDPGPQNSVIRCRLCTCLHTDHIAYQALSYAWGNSEKVYDIELNGQDFKVASNLHQALLHLRHPRHTRVLWIDALCINQEDFEERGKQVQQMRRIYAGASQVVVWLGQGTQASQTALTYASSSTCKPGHESWVSGGLDFFVEPHKTDHFEQDLASLTSLLERPWFRRLWVLQEVVHSQRVLVMAGNQTVSWDALAQSVQKLYRSGLILGKSSKKAQVGAAAVVEMESIRRSQLLPDLLSILVVTNSGECSDPRDKVYAVLNLANDYDPESDVAVLGPDYSLDPSETFTRFARWCVQRGNIDFLSCTTRPEGSETETRIPSWVPDWANLDVGHLFARYLDRVPFRADFGLELLPHDRPYITEDNELILFGAVVGKINHAGPLSTFSKSNMDADAAELVDTVLSNKLWLDECQRMSDMIPGSSERVWRTVTGTLTGAGYAVIDDSGQRFRRYREMLDNISQFADAGQEIQMSAISHYASQKHLSASIESSILMWASKRRFALTDSGMMALVPSRTKPGDILAVVAGSRVPLVFLEIPGAAGKYHTVVGEAFLDDVMDGEWVRRHVEDYMRLGKGHKRPLFKYFLLN</sequence>
<evidence type="ECO:0000313" key="3">
    <source>
        <dbReference type="Proteomes" id="UP000567885"/>
    </source>
</evidence>
<comment type="caution">
    <text evidence="2">The sequence shown here is derived from an EMBL/GenBank/DDBJ whole genome shotgun (WGS) entry which is preliminary data.</text>
</comment>
<dbReference type="Proteomes" id="UP000567885">
    <property type="component" value="Unassembled WGS sequence"/>
</dbReference>
<organism evidence="2 3">
    <name type="scientific">Fusarium heterosporum</name>
    <dbReference type="NCBI Taxonomy" id="42747"/>
    <lineage>
        <taxon>Eukaryota</taxon>
        <taxon>Fungi</taxon>
        <taxon>Dikarya</taxon>
        <taxon>Ascomycota</taxon>
        <taxon>Pezizomycotina</taxon>
        <taxon>Sordariomycetes</taxon>
        <taxon>Hypocreomycetidae</taxon>
        <taxon>Hypocreales</taxon>
        <taxon>Nectriaceae</taxon>
        <taxon>Fusarium</taxon>
        <taxon>Fusarium heterosporum species complex</taxon>
    </lineage>
</organism>
<dbReference type="InterPro" id="IPR010730">
    <property type="entry name" value="HET"/>
</dbReference>